<comment type="similarity">
    <text evidence="1">Belongs to the phosphate/phosphite/phosphonate binding protein family.</text>
</comment>
<dbReference type="Gene3D" id="3.40.190.10">
    <property type="entry name" value="Periplasmic binding protein-like II"/>
    <property type="match status" value="2"/>
</dbReference>
<keyword evidence="5" id="KW-1185">Reference proteome</keyword>
<evidence type="ECO:0000313" key="4">
    <source>
        <dbReference type="EMBL" id="MCO0831494.1"/>
    </source>
</evidence>
<dbReference type="EMBL" id="JAMWYK010000001">
    <property type="protein sequence ID" value="MCO0831494.1"/>
    <property type="molecule type" value="Genomic_DNA"/>
</dbReference>
<dbReference type="PANTHER" id="PTHR35841:SF1">
    <property type="entry name" value="PHOSPHONATES-BINDING PERIPLASMIC PROTEIN"/>
    <property type="match status" value="1"/>
</dbReference>
<protein>
    <submittedName>
        <fullName evidence="4">Phosphate/phosphite/phosphonate ABC transporter substrate-binding protein</fullName>
    </submittedName>
</protein>
<sequence length="314" mass="34774">MKKMILAIAGFVIVVFGYYGVKSHVMPKQSTQRNAAATISMKELNIQFIPSVQADTMLAKAKPLEALLEKKLGVPVHVSVATNYNTMLEAMGSKKVDMGFLSPDGYLNAHKQYGAKVILQSARYKTKNENTSELSNELTDSYRSMIVVKKDSNIKSVKDLKGKKIAVQSANSTSGYIYPVATLYKQGVNVVKDANLVQVKGHDQGLLSVLNGDTDAAFVIEAARSIVQKDKPNVFNETRVIEYTKPIPNDTITLRKDISEKDTQTIKTAMKEVAESKEGSEIFNKIYSWAGILDSKDSNFDRIREYSDTVSKIK</sequence>
<keyword evidence="2" id="KW-0732">Signal</keyword>
<dbReference type="RefSeq" id="WP_252441844.1">
    <property type="nucleotide sequence ID" value="NZ_JAMWYK010000001.1"/>
</dbReference>
<reference evidence="4 5" key="1">
    <citation type="submission" date="2022-06" db="EMBL/GenBank/DDBJ databases">
        <title>Fructobacillus taiwanensis sp. nov., isolated from the honeybee.</title>
        <authorList>
            <person name="Chen Y.-S."/>
            <person name="Wang L.-T."/>
            <person name="Lee Y.-S."/>
            <person name="Chang Y.-C."/>
            <person name="Wu H.-C."/>
            <person name="Liao C.-Y."/>
            <person name="Chen W.-H."/>
            <person name="Deng J.-N."/>
            <person name="Wang Y.-H."/>
        </authorList>
    </citation>
    <scope>NUCLEOTIDE SEQUENCE [LARGE SCALE GENOMIC DNA]</scope>
    <source>
        <strain evidence="4 5">W13</strain>
    </source>
</reference>
<dbReference type="NCBIfam" id="TIGR01098">
    <property type="entry name" value="3A0109s03R"/>
    <property type="match status" value="1"/>
</dbReference>
<proteinExistence type="inferred from homology"/>
<organism evidence="4 5">
    <name type="scientific">Fructobacillus apis</name>
    <dbReference type="NCBI Taxonomy" id="2935017"/>
    <lineage>
        <taxon>Bacteria</taxon>
        <taxon>Bacillati</taxon>
        <taxon>Bacillota</taxon>
        <taxon>Bacilli</taxon>
        <taxon>Lactobacillales</taxon>
        <taxon>Lactobacillaceae</taxon>
        <taxon>Fructobacillus</taxon>
    </lineage>
</organism>
<dbReference type="InterPro" id="IPR001638">
    <property type="entry name" value="Solute-binding_3/MltF_N"/>
</dbReference>
<dbReference type="SMART" id="SM00062">
    <property type="entry name" value="PBPb"/>
    <property type="match status" value="1"/>
</dbReference>
<dbReference type="SUPFAM" id="SSF53850">
    <property type="entry name" value="Periplasmic binding protein-like II"/>
    <property type="match status" value="1"/>
</dbReference>
<dbReference type="Pfam" id="PF12974">
    <property type="entry name" value="Phosphonate-bd"/>
    <property type="match status" value="1"/>
</dbReference>
<dbReference type="InterPro" id="IPR005770">
    <property type="entry name" value="PhnD"/>
</dbReference>
<gene>
    <name evidence="4" type="ORF">NFX39_00090</name>
</gene>
<evidence type="ECO:0000313" key="5">
    <source>
        <dbReference type="Proteomes" id="UP001523234"/>
    </source>
</evidence>
<evidence type="ECO:0000259" key="3">
    <source>
        <dbReference type="SMART" id="SM00062"/>
    </source>
</evidence>
<comment type="caution">
    <text evidence="4">The sequence shown here is derived from an EMBL/GenBank/DDBJ whole genome shotgun (WGS) entry which is preliminary data.</text>
</comment>
<evidence type="ECO:0000256" key="1">
    <source>
        <dbReference type="ARBA" id="ARBA00007162"/>
    </source>
</evidence>
<evidence type="ECO:0000256" key="2">
    <source>
        <dbReference type="ARBA" id="ARBA00022729"/>
    </source>
</evidence>
<name>A0ABT0ZND2_9LACO</name>
<dbReference type="PANTHER" id="PTHR35841">
    <property type="entry name" value="PHOSPHONATES-BINDING PERIPLASMIC PROTEIN"/>
    <property type="match status" value="1"/>
</dbReference>
<dbReference type="CDD" id="cd01071">
    <property type="entry name" value="PBP2_PhnD_like"/>
    <property type="match status" value="1"/>
</dbReference>
<feature type="domain" description="Solute-binding protein family 3/N-terminal" evidence="3">
    <location>
        <begin position="47"/>
        <end position="290"/>
    </location>
</feature>
<dbReference type="Proteomes" id="UP001523234">
    <property type="component" value="Unassembled WGS sequence"/>
</dbReference>
<accession>A0ABT0ZND2</accession>